<feature type="domain" description="Cupin fold metalloprotein WbuC cupin" evidence="1">
    <location>
        <begin position="7"/>
        <end position="89"/>
    </location>
</feature>
<protein>
    <submittedName>
        <fullName evidence="2">Cupin fold metalloprotein, WbuC family</fullName>
    </submittedName>
</protein>
<dbReference type="RefSeq" id="WP_084092419.1">
    <property type="nucleotide sequence ID" value="NZ_FWXD01000026.1"/>
</dbReference>
<dbReference type="InterPro" id="IPR027565">
    <property type="entry name" value="Cupin_WbuC"/>
</dbReference>
<dbReference type="EMBL" id="FWXD01000026">
    <property type="protein sequence ID" value="SMC28899.1"/>
    <property type="molecule type" value="Genomic_DNA"/>
</dbReference>
<gene>
    <name evidence="2" type="ORF">SAMN02745857_03471</name>
</gene>
<dbReference type="InterPro" id="IPR011051">
    <property type="entry name" value="RmlC_Cupin_sf"/>
</dbReference>
<dbReference type="OrthoDB" id="981227at2"/>
<evidence type="ECO:0000259" key="1">
    <source>
        <dbReference type="Pfam" id="PF19480"/>
    </source>
</evidence>
<proteinExistence type="predicted"/>
<dbReference type="Gene3D" id="2.60.120.10">
    <property type="entry name" value="Jelly Rolls"/>
    <property type="match status" value="1"/>
</dbReference>
<dbReference type="InterPro" id="IPR046058">
    <property type="entry name" value="WbuC_cupin"/>
</dbReference>
<evidence type="ECO:0000313" key="3">
    <source>
        <dbReference type="Proteomes" id="UP000192761"/>
    </source>
</evidence>
<dbReference type="Proteomes" id="UP000192761">
    <property type="component" value="Unassembled WGS sequence"/>
</dbReference>
<evidence type="ECO:0000313" key="2">
    <source>
        <dbReference type="EMBL" id="SMC28899.1"/>
    </source>
</evidence>
<reference evidence="2 3" key="1">
    <citation type="submission" date="2017-04" db="EMBL/GenBank/DDBJ databases">
        <authorList>
            <person name="Afonso C.L."/>
            <person name="Miller P.J."/>
            <person name="Scott M.A."/>
            <person name="Spackman E."/>
            <person name="Goraichik I."/>
            <person name="Dimitrov K.M."/>
            <person name="Suarez D.L."/>
            <person name="Swayne D.E."/>
        </authorList>
    </citation>
    <scope>NUCLEOTIDE SEQUENCE [LARGE SCALE GENOMIC DNA]</scope>
    <source>
        <strain evidence="2 3">DSM 23236</strain>
    </source>
</reference>
<dbReference type="SUPFAM" id="SSF51182">
    <property type="entry name" value="RmlC-like cupins"/>
    <property type="match status" value="1"/>
</dbReference>
<dbReference type="InterPro" id="IPR014710">
    <property type="entry name" value="RmlC-like_jellyroll"/>
</dbReference>
<dbReference type="STRING" id="1121001.SAMN02745857_03471"/>
<name>A0A1W1XY67_9NEIS</name>
<organism evidence="2 3">
    <name type="scientific">Andreprevotia lacus DSM 23236</name>
    <dbReference type="NCBI Taxonomy" id="1121001"/>
    <lineage>
        <taxon>Bacteria</taxon>
        <taxon>Pseudomonadati</taxon>
        <taxon>Pseudomonadota</taxon>
        <taxon>Betaproteobacteria</taxon>
        <taxon>Neisseriales</taxon>
        <taxon>Chitinibacteraceae</taxon>
        <taxon>Andreprevotia</taxon>
    </lineage>
</organism>
<sequence>MSQPRLIDQATLAALAAEAAQAPRLRKNQNFHADNADACHRLINALQPGTYIQPHRHLDAGKSESIIALAGSMGVLYFDEGGRIEQICVIAPGGAVVGVNVPAGTFHSLVALTPDCVFFESKAGPYAPLETAEKAAWAPAEGEPAVSAYLQHMLVHFNGLT</sequence>
<accession>A0A1W1XY67</accession>
<keyword evidence="3" id="KW-1185">Reference proteome</keyword>
<dbReference type="Pfam" id="PF19480">
    <property type="entry name" value="DUF6016"/>
    <property type="match status" value="1"/>
</dbReference>
<dbReference type="AlphaFoldDB" id="A0A1W1XY67"/>
<dbReference type="CDD" id="cd07005">
    <property type="entry name" value="cupin_WbuC-like"/>
    <property type="match status" value="1"/>
</dbReference>
<dbReference type="NCBIfam" id="TIGR04366">
    <property type="entry name" value="cupin_WbuC"/>
    <property type="match status" value="1"/>
</dbReference>